<dbReference type="Proteomes" id="UP000184501">
    <property type="component" value="Unassembled WGS sequence"/>
</dbReference>
<protein>
    <recommendedName>
        <fullName evidence="1">VOC domain-containing protein</fullName>
    </recommendedName>
</protein>
<organism evidence="2 3">
    <name type="scientific">Streptoalloteichus hindustanus</name>
    <dbReference type="NCBI Taxonomy" id="2017"/>
    <lineage>
        <taxon>Bacteria</taxon>
        <taxon>Bacillati</taxon>
        <taxon>Actinomycetota</taxon>
        <taxon>Actinomycetes</taxon>
        <taxon>Pseudonocardiales</taxon>
        <taxon>Pseudonocardiaceae</taxon>
        <taxon>Streptoalloteichus</taxon>
    </lineage>
</organism>
<evidence type="ECO:0000313" key="2">
    <source>
        <dbReference type="EMBL" id="SHF67107.1"/>
    </source>
</evidence>
<dbReference type="PANTHER" id="PTHR33993:SF10">
    <property type="entry name" value="CONSERVED PROTEIN"/>
    <property type="match status" value="1"/>
</dbReference>
<gene>
    <name evidence="2" type="ORF">SAMN05444320_104484</name>
</gene>
<dbReference type="InterPro" id="IPR052164">
    <property type="entry name" value="Anthracycline_SecMetBiosynth"/>
</dbReference>
<dbReference type="PANTHER" id="PTHR33993">
    <property type="entry name" value="GLYOXALASE-RELATED"/>
    <property type="match status" value="1"/>
</dbReference>
<dbReference type="AlphaFoldDB" id="A0A1M5DJF6"/>
<dbReference type="OrthoDB" id="5175574at2"/>
<name>A0A1M5DJF6_STRHI</name>
<sequence>MTAEAPVRGLRRIDLLTDDPADAARFWSDLLGWVVLSPVGPEVACWVGERQVATCRRPDEGEQPGWHVVFGSGGGPRRQRRSLAGPVGVVADYDSGRVQHGPWAPAPRTGEPCWVELRVARGGPDAHASDGFWAGALGWEVQAGGADGSLEPYAVYRLGERAVTGRMVPEPQQRELLDSGWMCYFSVADAGAAAHRCAELGGQVVVAPVTAPIGRVCVVADPDGAVCTLLERPPGWGGTLHARDATTIGVR</sequence>
<keyword evidence="3" id="KW-1185">Reference proteome</keyword>
<evidence type="ECO:0000259" key="1">
    <source>
        <dbReference type="PROSITE" id="PS51819"/>
    </source>
</evidence>
<dbReference type="RefSeq" id="WP_073483919.1">
    <property type="nucleotide sequence ID" value="NZ_FQVN01000004.1"/>
</dbReference>
<dbReference type="STRING" id="2017.SAMN05444320_104484"/>
<dbReference type="PROSITE" id="PS51819">
    <property type="entry name" value="VOC"/>
    <property type="match status" value="1"/>
</dbReference>
<proteinExistence type="predicted"/>
<dbReference type="InterPro" id="IPR037523">
    <property type="entry name" value="VOC_core"/>
</dbReference>
<dbReference type="InterPro" id="IPR041581">
    <property type="entry name" value="Glyoxalase_6"/>
</dbReference>
<dbReference type="InterPro" id="IPR029068">
    <property type="entry name" value="Glyas_Bleomycin-R_OHBP_Dase"/>
</dbReference>
<dbReference type="SUPFAM" id="SSF54593">
    <property type="entry name" value="Glyoxalase/Bleomycin resistance protein/Dihydroxybiphenyl dioxygenase"/>
    <property type="match status" value="2"/>
</dbReference>
<dbReference type="EMBL" id="FQVN01000004">
    <property type="protein sequence ID" value="SHF67107.1"/>
    <property type="molecule type" value="Genomic_DNA"/>
</dbReference>
<reference evidence="2 3" key="1">
    <citation type="submission" date="2016-11" db="EMBL/GenBank/DDBJ databases">
        <authorList>
            <person name="Jaros S."/>
            <person name="Januszkiewicz K."/>
            <person name="Wedrychowicz H."/>
        </authorList>
    </citation>
    <scope>NUCLEOTIDE SEQUENCE [LARGE SCALE GENOMIC DNA]</scope>
    <source>
        <strain evidence="2 3">DSM 44523</strain>
    </source>
</reference>
<dbReference type="Gene3D" id="3.10.180.10">
    <property type="entry name" value="2,3-Dihydroxybiphenyl 1,2-Dioxygenase, domain 1"/>
    <property type="match status" value="2"/>
</dbReference>
<feature type="domain" description="VOC" evidence="1">
    <location>
        <begin position="111"/>
        <end position="232"/>
    </location>
</feature>
<evidence type="ECO:0000313" key="3">
    <source>
        <dbReference type="Proteomes" id="UP000184501"/>
    </source>
</evidence>
<dbReference type="Pfam" id="PF18029">
    <property type="entry name" value="Glyoxalase_6"/>
    <property type="match status" value="1"/>
</dbReference>
<accession>A0A1M5DJF6</accession>